<name>A0A1Y1UZ01_9FUNG</name>
<gene>
    <name evidence="1" type="ORF">BCR36DRAFT_337361</name>
</gene>
<dbReference type="OrthoDB" id="2143007at2759"/>
<sequence>MGTKSFVNDYVEKLAKSLSIQKINYDKLTTYEEKENIFEIAKKTQTYLRTSDVKDSGSVAVNLVTKFGTRDGYARLFRLLCIASGLPENRILVGGDNNGHYWNYIRFSGYWYNVNIDYPYRVYSTYSSAVSKKPFFLGNAAFKQRLSEEQGINVNPSNYIVWFKNYGYPDEFRGQQTYDKLDYYLNSQVGERLK</sequence>
<reference evidence="1 2" key="1">
    <citation type="submission" date="2016-08" db="EMBL/GenBank/DDBJ databases">
        <title>Genomes of anaerobic fungi encode conserved fungal cellulosomes for biomass hydrolysis.</title>
        <authorList>
            <consortium name="DOE Joint Genome Institute"/>
            <person name="Haitjema C.H."/>
            <person name="Gilmore S.P."/>
            <person name="Henske J.K."/>
            <person name="Solomon K.V."/>
            <person name="De Groot R."/>
            <person name="Kuo A."/>
            <person name="Mondo S.J."/>
            <person name="Salamov A.A."/>
            <person name="Labutti K."/>
            <person name="Zhao Z."/>
            <person name="Chiniquy J."/>
            <person name="Barry K."/>
            <person name="Brewer H.M."/>
            <person name="Purvine S.O."/>
            <person name="Wright A.T."/>
            <person name="Boxma B."/>
            <person name="Van Alen T."/>
            <person name="Hackstein J.H."/>
            <person name="Baker S.E."/>
            <person name="Grigoriev I.V."/>
            <person name="O'Malley M.A."/>
        </authorList>
    </citation>
    <scope>NUCLEOTIDE SEQUENCE [LARGE SCALE GENOMIC DNA]</scope>
    <source>
        <strain evidence="2">finn</strain>
    </source>
</reference>
<dbReference type="AlphaFoldDB" id="A0A1Y1UZ01"/>
<keyword evidence="2" id="KW-1185">Reference proteome</keyword>
<evidence type="ECO:0000313" key="2">
    <source>
        <dbReference type="Proteomes" id="UP000193719"/>
    </source>
</evidence>
<evidence type="ECO:0000313" key="1">
    <source>
        <dbReference type="EMBL" id="ORX42564.1"/>
    </source>
</evidence>
<accession>A0A1Y1UZ01</accession>
<comment type="caution">
    <text evidence="1">The sequence shown here is derived from an EMBL/GenBank/DDBJ whole genome shotgun (WGS) entry which is preliminary data.</text>
</comment>
<protein>
    <recommendedName>
        <fullName evidence="3">Transglutaminase-like domain-containing protein</fullName>
    </recommendedName>
</protein>
<organism evidence="1 2">
    <name type="scientific">Piromyces finnis</name>
    <dbReference type="NCBI Taxonomy" id="1754191"/>
    <lineage>
        <taxon>Eukaryota</taxon>
        <taxon>Fungi</taxon>
        <taxon>Fungi incertae sedis</taxon>
        <taxon>Chytridiomycota</taxon>
        <taxon>Chytridiomycota incertae sedis</taxon>
        <taxon>Neocallimastigomycetes</taxon>
        <taxon>Neocallimastigales</taxon>
        <taxon>Neocallimastigaceae</taxon>
        <taxon>Piromyces</taxon>
    </lineage>
</organism>
<dbReference type="Proteomes" id="UP000193719">
    <property type="component" value="Unassembled WGS sequence"/>
</dbReference>
<reference evidence="1 2" key="2">
    <citation type="submission" date="2016-08" db="EMBL/GenBank/DDBJ databases">
        <title>Pervasive Adenine N6-methylation of Active Genes in Fungi.</title>
        <authorList>
            <consortium name="DOE Joint Genome Institute"/>
            <person name="Mondo S.J."/>
            <person name="Dannebaum R.O."/>
            <person name="Kuo R.C."/>
            <person name="Labutti K."/>
            <person name="Haridas S."/>
            <person name="Kuo A."/>
            <person name="Salamov A."/>
            <person name="Ahrendt S.R."/>
            <person name="Lipzen A."/>
            <person name="Sullivan W."/>
            <person name="Andreopoulos W.B."/>
            <person name="Clum A."/>
            <person name="Lindquist E."/>
            <person name="Daum C."/>
            <person name="Ramamoorthy G.K."/>
            <person name="Gryganskyi A."/>
            <person name="Culley D."/>
            <person name="Magnuson J.K."/>
            <person name="James T.Y."/>
            <person name="O'Malley M.A."/>
            <person name="Stajich J.E."/>
            <person name="Spatafora J.W."/>
            <person name="Visel A."/>
            <person name="Grigoriev I.V."/>
        </authorList>
    </citation>
    <scope>NUCLEOTIDE SEQUENCE [LARGE SCALE GENOMIC DNA]</scope>
    <source>
        <strain evidence="2">finn</strain>
    </source>
</reference>
<dbReference type="EMBL" id="MCFH01000063">
    <property type="protein sequence ID" value="ORX42564.1"/>
    <property type="molecule type" value="Genomic_DNA"/>
</dbReference>
<evidence type="ECO:0008006" key="3">
    <source>
        <dbReference type="Google" id="ProtNLM"/>
    </source>
</evidence>
<proteinExistence type="predicted"/>